<keyword evidence="1" id="KW-0812">Transmembrane</keyword>
<dbReference type="EMBL" id="BARS01036351">
    <property type="protein sequence ID" value="GAG14822.1"/>
    <property type="molecule type" value="Genomic_DNA"/>
</dbReference>
<organism evidence="2">
    <name type="scientific">marine sediment metagenome</name>
    <dbReference type="NCBI Taxonomy" id="412755"/>
    <lineage>
        <taxon>unclassified sequences</taxon>
        <taxon>metagenomes</taxon>
        <taxon>ecological metagenomes</taxon>
    </lineage>
</organism>
<reference evidence="2" key="1">
    <citation type="journal article" date="2014" name="Front. Microbiol.">
        <title>High frequency of phylogenetically diverse reductive dehalogenase-homologous genes in deep subseafloor sedimentary metagenomes.</title>
        <authorList>
            <person name="Kawai M."/>
            <person name="Futagami T."/>
            <person name="Toyoda A."/>
            <person name="Takaki Y."/>
            <person name="Nishi S."/>
            <person name="Hori S."/>
            <person name="Arai W."/>
            <person name="Tsubouchi T."/>
            <person name="Morono Y."/>
            <person name="Uchiyama I."/>
            <person name="Ito T."/>
            <person name="Fujiyama A."/>
            <person name="Inagaki F."/>
            <person name="Takami H."/>
        </authorList>
    </citation>
    <scope>NUCLEOTIDE SEQUENCE</scope>
    <source>
        <strain evidence="2">Expedition CK06-06</strain>
    </source>
</reference>
<comment type="caution">
    <text evidence="2">The sequence shown here is derived from an EMBL/GenBank/DDBJ whole genome shotgun (WGS) entry which is preliminary data.</text>
</comment>
<feature type="transmembrane region" description="Helical" evidence="1">
    <location>
        <begin position="21"/>
        <end position="41"/>
    </location>
</feature>
<evidence type="ECO:0000256" key="1">
    <source>
        <dbReference type="SAM" id="Phobius"/>
    </source>
</evidence>
<dbReference type="AlphaFoldDB" id="X0VUK6"/>
<proteinExistence type="predicted"/>
<protein>
    <submittedName>
        <fullName evidence="2">Uncharacterized protein</fullName>
    </submittedName>
</protein>
<gene>
    <name evidence="2" type="ORF">S01H1_55893</name>
</gene>
<name>X0VUK6_9ZZZZ</name>
<sequence length="97" mass="10657">MAKIIIRIPKSAFMKANMKKVIICAAGFILTFFATIIITIASTSPYHIVVNVRTDRPNALYKCGEKATFLISLREAVGGSVKEGEISVRLTLDGRKK</sequence>
<keyword evidence="1" id="KW-1133">Transmembrane helix</keyword>
<keyword evidence="1" id="KW-0472">Membrane</keyword>
<accession>X0VUK6</accession>
<evidence type="ECO:0000313" key="2">
    <source>
        <dbReference type="EMBL" id="GAG14822.1"/>
    </source>
</evidence>
<feature type="non-terminal residue" evidence="2">
    <location>
        <position position="97"/>
    </location>
</feature>